<proteinExistence type="predicted"/>
<organism evidence="1">
    <name type="scientific">Phytobacter massiliensis</name>
    <dbReference type="NCBI Taxonomy" id="1485952"/>
    <lineage>
        <taxon>Bacteria</taxon>
        <taxon>Pseudomonadati</taxon>
        <taxon>Pseudomonadota</taxon>
        <taxon>Gammaproteobacteria</taxon>
        <taxon>Enterobacterales</taxon>
        <taxon>Enterobacteriaceae</taxon>
        <taxon>Phytobacter</taxon>
    </lineage>
</organism>
<gene>
    <name evidence="1" type="ORF">EMLFYP7_02024</name>
</gene>
<dbReference type="RefSeq" id="WP_156566069.1">
    <property type="nucleotide sequence ID" value="NZ_CACRTZ010000016.1"/>
</dbReference>
<evidence type="ECO:0008006" key="2">
    <source>
        <dbReference type="Google" id="ProtNLM"/>
    </source>
</evidence>
<reference evidence="1" key="1">
    <citation type="submission" date="2019-11" db="EMBL/GenBank/DDBJ databases">
        <authorList>
            <person name="Feng L."/>
        </authorList>
    </citation>
    <scope>NUCLEOTIDE SEQUENCE</scope>
    <source>
        <strain evidence="1">EMassiliensisLFYP7</strain>
    </source>
</reference>
<sequence length="67" mass="7672">MELTPETRSILKQYRALINERRRNNDLPPLTTAKVIESMCEYLTCQASVYLCNSFIIQGGNGRPPQK</sequence>
<dbReference type="AlphaFoldDB" id="A0A6N3DYC6"/>
<evidence type="ECO:0000313" key="1">
    <source>
        <dbReference type="EMBL" id="VYU33372.1"/>
    </source>
</evidence>
<protein>
    <recommendedName>
        <fullName evidence="2">AreA</fullName>
    </recommendedName>
</protein>
<name>A0A6N3DYC6_9ENTR</name>
<dbReference type="EMBL" id="CACRTZ010000016">
    <property type="protein sequence ID" value="VYU33372.1"/>
    <property type="molecule type" value="Genomic_DNA"/>
</dbReference>
<accession>A0A6N3DYC6</accession>